<dbReference type="Proteomes" id="UP000575985">
    <property type="component" value="Unassembled WGS sequence"/>
</dbReference>
<gene>
    <name evidence="2" type="ORF">HNR12_003990</name>
</gene>
<evidence type="ECO:0000313" key="3">
    <source>
        <dbReference type="Proteomes" id="UP000575985"/>
    </source>
</evidence>
<dbReference type="RefSeq" id="WP_179769011.1">
    <property type="nucleotide sequence ID" value="NZ_JACCFO010000001.1"/>
</dbReference>
<accession>A0A853BRC9</accession>
<comment type="caution">
    <text evidence="2">The sequence shown here is derived from an EMBL/GenBank/DDBJ whole genome shotgun (WGS) entry which is preliminary data.</text>
</comment>
<dbReference type="AlphaFoldDB" id="A0A853BRC9"/>
<reference evidence="2 3" key="1">
    <citation type="submission" date="2020-07" db="EMBL/GenBank/DDBJ databases">
        <title>Sequencing the genomes of 1000 actinobacteria strains.</title>
        <authorList>
            <person name="Klenk H.-P."/>
        </authorList>
    </citation>
    <scope>NUCLEOTIDE SEQUENCE [LARGE SCALE GENOMIC DNA]</scope>
    <source>
        <strain evidence="2 3">DSM 45927</strain>
    </source>
</reference>
<evidence type="ECO:0000313" key="2">
    <source>
        <dbReference type="EMBL" id="NYI97713.1"/>
    </source>
</evidence>
<feature type="domain" description="DUF397" evidence="1">
    <location>
        <begin position="8"/>
        <end position="59"/>
    </location>
</feature>
<name>A0A853BRC9_9ACTN</name>
<organism evidence="2 3">
    <name type="scientific">Streptomonospora nanhaiensis</name>
    <dbReference type="NCBI Taxonomy" id="1323731"/>
    <lineage>
        <taxon>Bacteria</taxon>
        <taxon>Bacillati</taxon>
        <taxon>Actinomycetota</taxon>
        <taxon>Actinomycetes</taxon>
        <taxon>Streptosporangiales</taxon>
        <taxon>Nocardiopsidaceae</taxon>
        <taxon>Streptomonospora</taxon>
    </lineage>
</organism>
<evidence type="ECO:0000259" key="1">
    <source>
        <dbReference type="Pfam" id="PF04149"/>
    </source>
</evidence>
<sequence>MATEHRDAWHKNSYSSAGENCVEVREHAAGADVRDTQNRDTGHLSMPATEWAAFLLAVKAAAL</sequence>
<dbReference type="Pfam" id="PF04149">
    <property type="entry name" value="DUF397"/>
    <property type="match status" value="1"/>
</dbReference>
<dbReference type="EMBL" id="JACCFO010000001">
    <property type="protein sequence ID" value="NYI97713.1"/>
    <property type="molecule type" value="Genomic_DNA"/>
</dbReference>
<dbReference type="InterPro" id="IPR007278">
    <property type="entry name" value="DUF397"/>
</dbReference>
<keyword evidence="3" id="KW-1185">Reference proteome</keyword>
<proteinExistence type="predicted"/>
<protein>
    <recommendedName>
        <fullName evidence="1">DUF397 domain-containing protein</fullName>
    </recommendedName>
</protein>